<evidence type="ECO:0000256" key="6">
    <source>
        <dbReference type="PROSITE-ProRule" id="PRU00076"/>
    </source>
</evidence>
<keyword evidence="1 6" id="KW-0245">EGF-like domain</keyword>
<dbReference type="PROSITE" id="PS50025">
    <property type="entry name" value="LAM_G_DOMAIN"/>
    <property type="match status" value="1"/>
</dbReference>
<feature type="region of interest" description="Disordered" evidence="7">
    <location>
        <begin position="262"/>
        <end position="306"/>
    </location>
</feature>
<keyword evidence="8" id="KW-0472">Membrane</keyword>
<protein>
    <submittedName>
        <fullName evidence="11">Putative neural-cadherin</fullName>
    </submittedName>
</protein>
<reference evidence="11 12" key="2">
    <citation type="submission" date="2019-01" db="EMBL/GenBank/DDBJ databases">
        <title>The decoding of complex shrimp genome reveals the adaptation for benthos swimmer, frequently molting mechanism and breeding impact on genome.</title>
        <authorList>
            <person name="Sun Y."/>
            <person name="Gao Y."/>
            <person name="Yu Y."/>
        </authorList>
    </citation>
    <scope>NUCLEOTIDE SEQUENCE [LARGE SCALE GENOMIC DNA]</scope>
    <source>
        <tissue evidence="11">Muscle</tissue>
    </source>
</reference>
<dbReference type="InterPro" id="IPR000742">
    <property type="entry name" value="EGF"/>
</dbReference>
<dbReference type="PROSITE" id="PS01187">
    <property type="entry name" value="EGF_CA"/>
    <property type="match status" value="1"/>
</dbReference>
<dbReference type="PROSITE" id="PS00022">
    <property type="entry name" value="EGF_1"/>
    <property type="match status" value="1"/>
</dbReference>
<feature type="region of interest" description="Disordered" evidence="7">
    <location>
        <begin position="356"/>
        <end position="378"/>
    </location>
</feature>
<dbReference type="InterPro" id="IPR000152">
    <property type="entry name" value="EGF-type_Asp/Asn_hydroxyl_site"/>
</dbReference>
<feature type="domain" description="EGF-like" evidence="10">
    <location>
        <begin position="183"/>
        <end position="219"/>
    </location>
</feature>
<keyword evidence="8" id="KW-0812">Transmembrane</keyword>
<feature type="region of interest" description="Disordered" evidence="7">
    <location>
        <begin position="473"/>
        <end position="551"/>
    </location>
</feature>
<dbReference type="SUPFAM" id="SSF49899">
    <property type="entry name" value="Concanavalin A-like lectins/glucanases"/>
    <property type="match status" value="1"/>
</dbReference>
<evidence type="ECO:0000256" key="3">
    <source>
        <dbReference type="ARBA" id="ARBA00022737"/>
    </source>
</evidence>
<accession>A0A423SJQ0</accession>
<evidence type="ECO:0000256" key="1">
    <source>
        <dbReference type="ARBA" id="ARBA00022536"/>
    </source>
</evidence>
<dbReference type="InterPro" id="IPR001881">
    <property type="entry name" value="EGF-like_Ca-bd_dom"/>
</dbReference>
<dbReference type="InterPro" id="IPR001791">
    <property type="entry name" value="Laminin_G"/>
</dbReference>
<dbReference type="GO" id="GO:0048513">
    <property type="term" value="P:animal organ development"/>
    <property type="evidence" value="ECO:0007669"/>
    <property type="project" value="UniProtKB-ARBA"/>
</dbReference>
<name>A0A423SJQ0_PENVA</name>
<evidence type="ECO:0000256" key="4">
    <source>
        <dbReference type="ARBA" id="ARBA00023157"/>
    </source>
</evidence>
<dbReference type="PANTHER" id="PTHR24044">
    <property type="entry name" value="NOTCH LIGAND FAMILY MEMBER"/>
    <property type="match status" value="1"/>
</dbReference>
<dbReference type="FunFam" id="2.10.25.10:FF:000122">
    <property type="entry name" value="Protein crumbs homolog 2"/>
    <property type="match status" value="1"/>
</dbReference>
<evidence type="ECO:0000256" key="8">
    <source>
        <dbReference type="SAM" id="Phobius"/>
    </source>
</evidence>
<gene>
    <name evidence="11" type="ORF">C7M84_017634</name>
</gene>
<evidence type="ECO:0000259" key="9">
    <source>
        <dbReference type="PROSITE" id="PS50025"/>
    </source>
</evidence>
<evidence type="ECO:0000313" key="11">
    <source>
        <dbReference type="EMBL" id="ROT64422.1"/>
    </source>
</evidence>
<keyword evidence="5" id="KW-0325">Glycoprotein</keyword>
<dbReference type="GO" id="GO:0005112">
    <property type="term" value="F:Notch binding"/>
    <property type="evidence" value="ECO:0007669"/>
    <property type="project" value="TreeGrafter"/>
</dbReference>
<dbReference type="InterPro" id="IPR050906">
    <property type="entry name" value="Notch_signaling"/>
</dbReference>
<keyword evidence="4 6" id="KW-1015">Disulfide bond</keyword>
<feature type="compositionally biased region" description="Low complexity" evidence="7">
    <location>
        <begin position="542"/>
        <end position="551"/>
    </location>
</feature>
<keyword evidence="8" id="KW-1133">Transmembrane helix</keyword>
<dbReference type="Gene3D" id="2.10.25.10">
    <property type="entry name" value="Laminin"/>
    <property type="match status" value="1"/>
</dbReference>
<dbReference type="AlphaFoldDB" id="A0A423SJQ0"/>
<organism evidence="11 12">
    <name type="scientific">Penaeus vannamei</name>
    <name type="common">Whiteleg shrimp</name>
    <name type="synonym">Litopenaeus vannamei</name>
    <dbReference type="NCBI Taxonomy" id="6689"/>
    <lineage>
        <taxon>Eukaryota</taxon>
        <taxon>Metazoa</taxon>
        <taxon>Ecdysozoa</taxon>
        <taxon>Arthropoda</taxon>
        <taxon>Crustacea</taxon>
        <taxon>Multicrustacea</taxon>
        <taxon>Malacostraca</taxon>
        <taxon>Eumalacostraca</taxon>
        <taxon>Eucarida</taxon>
        <taxon>Decapoda</taxon>
        <taxon>Dendrobranchiata</taxon>
        <taxon>Penaeoidea</taxon>
        <taxon>Penaeidae</taxon>
        <taxon>Penaeus</taxon>
    </lineage>
</organism>
<reference evidence="11 12" key="1">
    <citation type="submission" date="2018-04" db="EMBL/GenBank/DDBJ databases">
        <authorList>
            <person name="Zhang X."/>
            <person name="Yuan J."/>
            <person name="Li F."/>
            <person name="Xiang J."/>
        </authorList>
    </citation>
    <scope>NUCLEOTIDE SEQUENCE [LARGE SCALE GENOMIC DNA]</scope>
    <source>
        <tissue evidence="11">Muscle</tissue>
    </source>
</reference>
<dbReference type="Proteomes" id="UP000283509">
    <property type="component" value="Unassembled WGS sequence"/>
</dbReference>
<dbReference type="EMBL" id="QCYY01003254">
    <property type="protein sequence ID" value="ROT64422.1"/>
    <property type="molecule type" value="Genomic_DNA"/>
</dbReference>
<dbReference type="PROSITE" id="PS00010">
    <property type="entry name" value="ASX_HYDROXYL"/>
    <property type="match status" value="1"/>
</dbReference>
<comment type="caution">
    <text evidence="11">The sequence shown here is derived from an EMBL/GenBank/DDBJ whole genome shotgun (WGS) entry which is preliminary data.</text>
</comment>
<dbReference type="Gene3D" id="2.60.120.200">
    <property type="match status" value="1"/>
</dbReference>
<proteinExistence type="predicted"/>
<feature type="region of interest" description="Disordered" evidence="7">
    <location>
        <begin position="567"/>
        <end position="586"/>
    </location>
</feature>
<dbReference type="SUPFAM" id="SSF57196">
    <property type="entry name" value="EGF/Laminin"/>
    <property type="match status" value="1"/>
</dbReference>
<evidence type="ECO:0000259" key="10">
    <source>
        <dbReference type="PROSITE" id="PS50026"/>
    </source>
</evidence>
<keyword evidence="3" id="KW-0677">Repeat</keyword>
<feature type="transmembrane region" description="Helical" evidence="8">
    <location>
        <begin position="234"/>
        <end position="255"/>
    </location>
</feature>
<feature type="domain" description="Laminin G" evidence="9">
    <location>
        <begin position="1"/>
        <end position="159"/>
    </location>
</feature>
<dbReference type="OrthoDB" id="6370567at2759"/>
<dbReference type="InterPro" id="IPR018097">
    <property type="entry name" value="EGF_Ca-bd_CS"/>
</dbReference>
<dbReference type="PROSITE" id="PS50026">
    <property type="entry name" value="EGF_3"/>
    <property type="match status" value="1"/>
</dbReference>
<dbReference type="SMART" id="SM00179">
    <property type="entry name" value="EGF_CA"/>
    <property type="match status" value="1"/>
</dbReference>
<keyword evidence="2" id="KW-0732">Signal</keyword>
<evidence type="ECO:0000256" key="7">
    <source>
        <dbReference type="SAM" id="MobiDB-lite"/>
    </source>
</evidence>
<evidence type="ECO:0000256" key="2">
    <source>
        <dbReference type="ARBA" id="ARBA00022729"/>
    </source>
</evidence>
<keyword evidence="12" id="KW-1185">Reference proteome</keyword>
<dbReference type="GO" id="GO:0005509">
    <property type="term" value="F:calcium ion binding"/>
    <property type="evidence" value="ECO:0007669"/>
    <property type="project" value="InterPro"/>
</dbReference>
<sequence length="586" mass="61594">MLQACVEGFPLGDGTWHTVRLERHGHNLLVAVDDGDGWRRNESLASFLTSAHAGDMRPLLQGTPMPILVDKQNCCVVGGDPELEGEALVAVHGDLRESECLRRRRRTLRANRLRPRPHPPPISPTGCLDDVRLAGRPVTLLGGEGGDRRIQGGQEDRGCPAPDLCTNTSCGPGHHLVGRSCRDVDECAYDPCLHGGTCYNLVPGYRCACGPAFEGENCQWAKLPPHAHTLATPILISAITFSSFLMVILILAVAIRVRRWRSGAGGDAPRPDSMEGLTGGALTPDSAKGECQRPPSASPREEKVRLETLKVKIPGTKLRLVEKPPPVSHTCTTTLAVDDDAALRELSLVAAPASCRASPHASAGGRPTPSISRSCSASSVRGDASVAKRLSLPRLAGSPMGAADCPRAVAATRVSAAQPLLPQDDLRAYAYEGDGSPSGSLTSTVLGLRTASIEDTSARPLIPEYGEVLDLIRNLPTPPTRPSCGSRARGGASRRGRAAVAPDAGGQDDREARGRVRRPRALPVAVGRQEEPAGARGGAAAEGGEPRPVAAPLQHGLLMAGCSGGAEGRALVRRGPGGGWLVRPRK</sequence>
<dbReference type="InterPro" id="IPR013320">
    <property type="entry name" value="ConA-like_dom_sf"/>
</dbReference>
<feature type="disulfide bond" evidence="6">
    <location>
        <begin position="209"/>
        <end position="218"/>
    </location>
</feature>
<dbReference type="STRING" id="6689.A0A423SJQ0"/>
<evidence type="ECO:0000256" key="5">
    <source>
        <dbReference type="ARBA" id="ARBA00023180"/>
    </source>
</evidence>
<dbReference type="SMART" id="SM00181">
    <property type="entry name" value="EGF"/>
    <property type="match status" value="1"/>
</dbReference>
<dbReference type="PANTHER" id="PTHR24044:SF420">
    <property type="entry name" value="DELTA AND NOTCH-LIKE EPIDERMAL GROWTH FACTOR-RELATED RECEPTOR ISOFORM X1"/>
    <property type="match status" value="1"/>
</dbReference>
<dbReference type="CDD" id="cd00054">
    <property type="entry name" value="EGF_CA"/>
    <property type="match status" value="1"/>
</dbReference>
<comment type="caution">
    <text evidence="6">Lacks conserved residue(s) required for the propagation of feature annotation.</text>
</comment>
<evidence type="ECO:0000313" key="12">
    <source>
        <dbReference type="Proteomes" id="UP000283509"/>
    </source>
</evidence>